<dbReference type="EMBL" id="CP059851">
    <property type="protein sequence ID" value="QMW22454.1"/>
    <property type="molecule type" value="Genomic_DNA"/>
</dbReference>
<name>A0A7G5IGG2_9SPHN</name>
<dbReference type="Gene3D" id="2.180.10.10">
    <property type="entry name" value="RHS repeat-associated core"/>
    <property type="match status" value="1"/>
</dbReference>
<organism evidence="3 4">
    <name type="scientific">Sandaracinobacteroides saxicola</name>
    <dbReference type="NCBI Taxonomy" id="2759707"/>
    <lineage>
        <taxon>Bacteria</taxon>
        <taxon>Pseudomonadati</taxon>
        <taxon>Pseudomonadota</taxon>
        <taxon>Alphaproteobacteria</taxon>
        <taxon>Sphingomonadales</taxon>
        <taxon>Sphingosinicellaceae</taxon>
        <taxon>Sandaracinobacteroides</taxon>
    </lineage>
</organism>
<feature type="signal peptide" evidence="2">
    <location>
        <begin position="1"/>
        <end position="26"/>
    </location>
</feature>
<accession>A0A7G5IGG2</accession>
<dbReference type="InterPro" id="IPR006530">
    <property type="entry name" value="YD"/>
</dbReference>
<reference evidence="3 4" key="1">
    <citation type="submission" date="2020-07" db="EMBL/GenBank/DDBJ databases">
        <title>Complete genome sequence for Sandaracinobacter sp. M6.</title>
        <authorList>
            <person name="Tang Y."/>
            <person name="Liu Q."/>
            <person name="Guo Z."/>
            <person name="Lei P."/>
            <person name="Huang B."/>
        </authorList>
    </citation>
    <scope>NUCLEOTIDE SEQUENCE [LARGE SCALE GENOMIC DNA]</scope>
    <source>
        <strain evidence="3 4">M6</strain>
    </source>
</reference>
<feature type="chain" id="PRO_5028939043" description="YD repeat-containing protein" evidence="2">
    <location>
        <begin position="27"/>
        <end position="179"/>
    </location>
</feature>
<dbReference type="Proteomes" id="UP000515292">
    <property type="component" value="Chromosome"/>
</dbReference>
<evidence type="ECO:0008006" key="5">
    <source>
        <dbReference type="Google" id="ProtNLM"/>
    </source>
</evidence>
<gene>
    <name evidence="3" type="ORF">H3309_14090</name>
</gene>
<protein>
    <recommendedName>
        <fullName evidence="5">YD repeat-containing protein</fullName>
    </recommendedName>
</protein>
<evidence type="ECO:0000256" key="2">
    <source>
        <dbReference type="SAM" id="SignalP"/>
    </source>
</evidence>
<evidence type="ECO:0000256" key="1">
    <source>
        <dbReference type="SAM" id="MobiDB-lite"/>
    </source>
</evidence>
<evidence type="ECO:0000313" key="3">
    <source>
        <dbReference type="EMBL" id="QMW22454.1"/>
    </source>
</evidence>
<dbReference type="NCBIfam" id="TIGR01643">
    <property type="entry name" value="YD_repeat_2x"/>
    <property type="match status" value="1"/>
</dbReference>
<feature type="compositionally biased region" description="Pro residues" evidence="1">
    <location>
        <begin position="77"/>
        <end position="91"/>
    </location>
</feature>
<keyword evidence="4" id="KW-1185">Reference proteome</keyword>
<dbReference type="Pfam" id="PF05593">
    <property type="entry name" value="RHS_repeat"/>
    <property type="match status" value="1"/>
</dbReference>
<sequence length="179" mass="18204">MVRMDFSIAGAVSLSSLILFAIAAHAGETTTFTYDALGRLVSTSSSGTVNNGLSNTIAYDPAGNRSSYGTSGAPGGTQPPPPPPANQPPVANPDSITSPKCVTRFVNVVANDTDPEGNYPLGLVSVNQPRAWVESGTTVGMFTPDVNGGYAITYTVADSLGATSTGTLSVNVTGSQQCN</sequence>
<dbReference type="Pfam" id="PF17963">
    <property type="entry name" value="Big_9"/>
    <property type="match status" value="1"/>
</dbReference>
<keyword evidence="2" id="KW-0732">Signal</keyword>
<proteinExistence type="predicted"/>
<dbReference type="KEGG" id="sand:H3309_14090"/>
<dbReference type="InterPro" id="IPR031325">
    <property type="entry name" value="RHS_repeat"/>
</dbReference>
<evidence type="ECO:0000313" key="4">
    <source>
        <dbReference type="Proteomes" id="UP000515292"/>
    </source>
</evidence>
<feature type="region of interest" description="Disordered" evidence="1">
    <location>
        <begin position="56"/>
        <end position="96"/>
    </location>
</feature>
<dbReference type="AlphaFoldDB" id="A0A7G5IGG2"/>